<dbReference type="InterPro" id="IPR029063">
    <property type="entry name" value="SAM-dependent_MTases_sf"/>
</dbReference>
<dbReference type="InterPro" id="IPR017805">
    <property type="entry name" value="SAM_MeTrfase_EasF-type_put"/>
</dbReference>
<dbReference type="InterPro" id="IPR005532">
    <property type="entry name" value="SUMF_dom"/>
</dbReference>
<keyword evidence="4" id="KW-0408">Iron</keyword>
<evidence type="ECO:0000256" key="3">
    <source>
        <dbReference type="ARBA" id="ARBA00023002"/>
    </source>
</evidence>
<name>A0A6J3M0I4_9PEZI</name>
<keyword evidence="9" id="KW-1185">Reference proteome</keyword>
<dbReference type="Gene3D" id="3.40.50.150">
    <property type="entry name" value="Vaccinia Virus protein VP39"/>
    <property type="match status" value="1"/>
</dbReference>
<reference evidence="10" key="1">
    <citation type="submission" date="2020-01" db="EMBL/GenBank/DDBJ databases">
        <authorList>
            <consortium name="DOE Joint Genome Institute"/>
            <person name="Haridas S."/>
            <person name="Albert R."/>
            <person name="Binder M."/>
            <person name="Bloem J."/>
            <person name="Labutti K."/>
            <person name="Salamov A."/>
            <person name="Andreopoulos B."/>
            <person name="Baker S.E."/>
            <person name="Barry K."/>
            <person name="Bills G."/>
            <person name="Bluhm B.H."/>
            <person name="Cannon C."/>
            <person name="Castanera R."/>
            <person name="Culley D.E."/>
            <person name="Daum C."/>
            <person name="Ezra D."/>
            <person name="Gonzalez J.B."/>
            <person name="Henrissat B."/>
            <person name="Kuo A."/>
            <person name="Liang C."/>
            <person name="Lipzen A."/>
            <person name="Lutzoni F."/>
            <person name="Magnuson J."/>
            <person name="Mondo S."/>
            <person name="Nolan M."/>
            <person name="Ohm R."/>
            <person name="Pangilinan J."/>
            <person name="Park H.-J."/>
            <person name="Ramirez L."/>
            <person name="Alfaro M."/>
            <person name="Sun H."/>
            <person name="Tritt A."/>
            <person name="Yoshinaga Y."/>
            <person name="Zwiers L.-H."/>
            <person name="Turgeon B.G."/>
            <person name="Goodwin S.B."/>
            <person name="Spatafora J.W."/>
            <person name="Crous P.W."/>
            <person name="Grigoriev I.V."/>
        </authorList>
    </citation>
    <scope>NUCLEOTIDE SEQUENCE</scope>
    <source>
        <strain evidence="10">CBS 342.82</strain>
    </source>
</reference>
<evidence type="ECO:0000313" key="10">
    <source>
        <dbReference type="RefSeq" id="XP_033458567.1"/>
    </source>
</evidence>
<gene>
    <name evidence="10" type="ORF">K489DRAFT_381529</name>
</gene>
<evidence type="ECO:0000256" key="2">
    <source>
        <dbReference type="ARBA" id="ARBA00022679"/>
    </source>
</evidence>
<feature type="domain" description="Histidine-specific methyltransferase SAM-dependent" evidence="7">
    <location>
        <begin position="2"/>
        <end position="251"/>
    </location>
</feature>
<dbReference type="Pfam" id="PF03781">
    <property type="entry name" value="FGE-sulfatase"/>
    <property type="match status" value="1"/>
</dbReference>
<dbReference type="PANTHER" id="PTHR43397:SF1">
    <property type="entry name" value="ERGOTHIONEINE BIOSYNTHESIS PROTEIN 1"/>
    <property type="match status" value="1"/>
</dbReference>
<dbReference type="GO" id="GO:0032259">
    <property type="term" value="P:methylation"/>
    <property type="evidence" value="ECO:0007669"/>
    <property type="project" value="UniProtKB-KW"/>
</dbReference>
<dbReference type="GO" id="GO:0008168">
    <property type="term" value="F:methyltransferase activity"/>
    <property type="evidence" value="ECO:0007669"/>
    <property type="project" value="UniProtKB-KW"/>
</dbReference>
<keyword evidence="1" id="KW-0489">Methyltransferase</keyword>
<evidence type="ECO:0000259" key="8">
    <source>
        <dbReference type="Pfam" id="PF12867"/>
    </source>
</evidence>
<feature type="domain" description="Sulfatase-modifying factor enzyme-like" evidence="6">
    <location>
        <begin position="472"/>
        <end position="762"/>
    </location>
</feature>
<dbReference type="RefSeq" id="XP_033458567.1">
    <property type="nucleotide sequence ID" value="XM_033605141.1"/>
</dbReference>
<proteinExistence type="predicted"/>
<reference evidence="10" key="3">
    <citation type="submission" date="2025-08" db="UniProtKB">
        <authorList>
            <consortium name="RefSeq"/>
        </authorList>
    </citation>
    <scope>IDENTIFICATION</scope>
    <source>
        <strain evidence="10">CBS 342.82</strain>
    </source>
</reference>
<evidence type="ECO:0000256" key="5">
    <source>
        <dbReference type="ARBA" id="ARBA00037882"/>
    </source>
</evidence>
<organism evidence="10">
    <name type="scientific">Dissoconium aciculare CBS 342.82</name>
    <dbReference type="NCBI Taxonomy" id="1314786"/>
    <lineage>
        <taxon>Eukaryota</taxon>
        <taxon>Fungi</taxon>
        <taxon>Dikarya</taxon>
        <taxon>Ascomycota</taxon>
        <taxon>Pezizomycotina</taxon>
        <taxon>Dothideomycetes</taxon>
        <taxon>Dothideomycetidae</taxon>
        <taxon>Mycosphaerellales</taxon>
        <taxon>Dissoconiaceae</taxon>
        <taxon>Dissoconium</taxon>
    </lineage>
</organism>
<dbReference type="Pfam" id="PF10017">
    <property type="entry name" value="Methyltransf_33"/>
    <property type="match status" value="1"/>
</dbReference>
<dbReference type="InterPro" id="IPR016187">
    <property type="entry name" value="CTDL_fold"/>
</dbReference>
<evidence type="ECO:0008006" key="11">
    <source>
        <dbReference type="Google" id="ProtNLM"/>
    </source>
</evidence>
<dbReference type="PANTHER" id="PTHR43397">
    <property type="entry name" value="ERGOTHIONEINE BIOSYNTHESIS PROTEIN 1"/>
    <property type="match status" value="1"/>
</dbReference>
<dbReference type="OrthoDB" id="659at2759"/>
<sequence length="764" mass="85517">SIAEKIPNNSIVVELGSGNLRKVKLLLDALDNAGKSIVYYALDLMHSELERTLEAVPVGTFEHVKCFGLHGTYDDGLEWLKKPENRRKPKLIMSLGSSIGNFTREEAVGFLSKFIEILSPRDGFLIAIDACLDGAKVHKAYNDSIGTTHNFTLNGLEHANKLLGREAFSRDAWEAVGEYDAAGNRHRAFVKPILDGVEVEGVPFQRGEMVRIEESYKYSHEQSSTLFASAGVIESAVWRNEKADYGLHLLAKSKKMFSRKPENYAQHPVPTLDEFEELWASWDNVTTGMVPNDELTNKPIHLRNAIIFYLGHIPTFLDIKLVEVLKLQPIEPKYFQKIFERGIDPDVDDPSQCHAHSEIPSDWPSFQVVLEYQERVRQRVIDLYASGRPYDDQLTGRALWLGFEHEVMHLETLIYILVQSDRTLPPIGVPRPEFEQLAVQAKKEEVPNAWFDIPAQTFEIGIDDPDNAEGPTRYFGWDVEKPKKAISVPAFKAQGRAITNEEYARYLLATKNDTIPKSWANAATNPRASGLVNGHTNGQTDDQSNGDSAFEQFIATKVVRTVYGPIALTYALSWPVAASYNELDGCAHYLGGRIPTAEETWSIYEYAERVDSILAKTIGKKIPAVNGHLINEGVQETPPTNTSTNGAVGGPDAKELYVNLDEANVGFVNWTPTPITAHGDKLAGRCGMGGLWEWTSSPLEKREGFEPMNLYPNYSADFYDGKHNIVLGGSWATHPRFAGRKSVVNWYQRKYPYAFIGARLVKDI</sequence>
<dbReference type="InterPro" id="IPR024775">
    <property type="entry name" value="DinB-like"/>
</dbReference>
<keyword evidence="2" id="KW-0808">Transferase</keyword>
<accession>A0A6J3M0I4</accession>
<evidence type="ECO:0000256" key="4">
    <source>
        <dbReference type="ARBA" id="ARBA00023004"/>
    </source>
</evidence>
<dbReference type="SUPFAM" id="SSF56436">
    <property type="entry name" value="C-type lectin-like"/>
    <property type="match status" value="1"/>
</dbReference>
<evidence type="ECO:0000259" key="6">
    <source>
        <dbReference type="Pfam" id="PF03781"/>
    </source>
</evidence>
<keyword evidence="3" id="KW-0560">Oxidoreductase</keyword>
<feature type="non-terminal residue" evidence="10">
    <location>
        <position position="1"/>
    </location>
</feature>
<protein>
    <recommendedName>
        <fullName evidence="11">DUF323 domain protein</fullName>
    </recommendedName>
</protein>
<dbReference type="Proteomes" id="UP000504637">
    <property type="component" value="Unplaced"/>
</dbReference>
<dbReference type="InterPro" id="IPR019257">
    <property type="entry name" value="MeTrfase_dom"/>
</dbReference>
<dbReference type="InterPro" id="IPR051128">
    <property type="entry name" value="EgtD_Methyltrsf_superfamily"/>
</dbReference>
<comment type="pathway">
    <text evidence="5">Amino-acid biosynthesis; ergothioneine biosynthesis.</text>
</comment>
<feature type="domain" description="DinB-like" evidence="8">
    <location>
        <begin position="275"/>
        <end position="412"/>
    </location>
</feature>
<dbReference type="Pfam" id="PF12867">
    <property type="entry name" value="DinB_2"/>
    <property type="match status" value="1"/>
</dbReference>
<evidence type="ECO:0000256" key="1">
    <source>
        <dbReference type="ARBA" id="ARBA00022603"/>
    </source>
</evidence>
<dbReference type="AlphaFoldDB" id="A0A6J3M0I4"/>
<reference evidence="10" key="2">
    <citation type="submission" date="2020-04" db="EMBL/GenBank/DDBJ databases">
        <authorList>
            <consortium name="NCBI Genome Project"/>
        </authorList>
    </citation>
    <scope>NUCLEOTIDE SEQUENCE</scope>
    <source>
        <strain evidence="10">CBS 342.82</strain>
    </source>
</reference>
<dbReference type="NCBIfam" id="TIGR03439">
    <property type="entry name" value="methyl_EasF"/>
    <property type="match status" value="1"/>
</dbReference>
<dbReference type="GeneID" id="54362941"/>
<dbReference type="Gene3D" id="3.90.1580.10">
    <property type="entry name" value="paralog of FGE (formylglycine-generating enzyme)"/>
    <property type="match status" value="1"/>
</dbReference>
<evidence type="ECO:0000313" key="9">
    <source>
        <dbReference type="Proteomes" id="UP000504637"/>
    </source>
</evidence>
<evidence type="ECO:0000259" key="7">
    <source>
        <dbReference type="Pfam" id="PF10017"/>
    </source>
</evidence>
<dbReference type="InterPro" id="IPR042095">
    <property type="entry name" value="SUMF_sf"/>
</dbReference>